<proteinExistence type="predicted"/>
<dbReference type="EMBL" id="JAACFV010000103">
    <property type="protein sequence ID" value="KAF7505667.1"/>
    <property type="molecule type" value="Genomic_DNA"/>
</dbReference>
<gene>
    <name evidence="1" type="ORF">GJ744_000516</name>
</gene>
<comment type="caution">
    <text evidence="1">The sequence shown here is derived from an EMBL/GenBank/DDBJ whole genome shotgun (WGS) entry which is preliminary data.</text>
</comment>
<evidence type="ECO:0000313" key="2">
    <source>
        <dbReference type="Proteomes" id="UP000606974"/>
    </source>
</evidence>
<sequence length="54" mass="6087">MKKRHGILRGPAAWHQEDNSIVSYGVLHEDLNVHRVKTLKVADLSGENIGLNRL</sequence>
<name>A0A8H7ADC3_9EURO</name>
<reference evidence="1" key="1">
    <citation type="submission" date="2020-02" db="EMBL/GenBank/DDBJ databases">
        <authorList>
            <person name="Palmer J.M."/>
        </authorList>
    </citation>
    <scope>NUCLEOTIDE SEQUENCE</scope>
    <source>
        <strain evidence="1">EPUS1.4</strain>
        <tissue evidence="1">Thallus</tissue>
    </source>
</reference>
<dbReference type="Proteomes" id="UP000606974">
    <property type="component" value="Unassembled WGS sequence"/>
</dbReference>
<dbReference type="AlphaFoldDB" id="A0A8H7ADC3"/>
<accession>A0A8H7ADC3</accession>
<keyword evidence="2" id="KW-1185">Reference proteome</keyword>
<organism evidence="1 2">
    <name type="scientific">Endocarpon pusillum</name>
    <dbReference type="NCBI Taxonomy" id="364733"/>
    <lineage>
        <taxon>Eukaryota</taxon>
        <taxon>Fungi</taxon>
        <taxon>Dikarya</taxon>
        <taxon>Ascomycota</taxon>
        <taxon>Pezizomycotina</taxon>
        <taxon>Eurotiomycetes</taxon>
        <taxon>Chaetothyriomycetidae</taxon>
        <taxon>Verrucariales</taxon>
        <taxon>Verrucariaceae</taxon>
        <taxon>Endocarpon</taxon>
    </lineage>
</organism>
<evidence type="ECO:0000313" key="1">
    <source>
        <dbReference type="EMBL" id="KAF7505667.1"/>
    </source>
</evidence>
<protein>
    <submittedName>
        <fullName evidence="1">Uncharacterized protein</fullName>
    </submittedName>
</protein>